<sequence>MGIEISDELANLLLVLTGEEFPRSDESQLWALAGVYADAAAGIDDAVPLLVAGIGAVRSESEGPAADAFVSSMEAYMLGEDGYLPFASRYVRLLGIIMRTSGWRFFMRR</sequence>
<reference evidence="2 3" key="1">
    <citation type="submission" date="2020-03" db="EMBL/GenBank/DDBJ databases">
        <title>Whole genome shotgun sequence of Phytohabitans flavus NBRC 107702.</title>
        <authorList>
            <person name="Komaki H."/>
            <person name="Tamura T."/>
        </authorList>
    </citation>
    <scope>NUCLEOTIDE SEQUENCE [LARGE SCALE GENOMIC DNA]</scope>
    <source>
        <strain evidence="2 3">NBRC 107702</strain>
    </source>
</reference>
<proteinExistence type="predicted"/>
<dbReference type="AlphaFoldDB" id="A0A6F8XLL4"/>
<evidence type="ECO:0000313" key="3">
    <source>
        <dbReference type="Proteomes" id="UP000502508"/>
    </source>
</evidence>
<gene>
    <name evidence="2" type="ORF">Pflav_011070</name>
</gene>
<feature type="domain" description="Outer membrane channel protein CpnT-like N-terminal" evidence="1">
    <location>
        <begin position="19"/>
        <end position="82"/>
    </location>
</feature>
<organism evidence="2 3">
    <name type="scientific">Phytohabitans flavus</name>
    <dbReference type="NCBI Taxonomy" id="1076124"/>
    <lineage>
        <taxon>Bacteria</taxon>
        <taxon>Bacillati</taxon>
        <taxon>Actinomycetota</taxon>
        <taxon>Actinomycetes</taxon>
        <taxon>Micromonosporales</taxon>
        <taxon>Micromonosporaceae</taxon>
    </lineage>
</organism>
<protein>
    <recommendedName>
        <fullName evidence="1">Outer membrane channel protein CpnT-like N-terminal domain-containing protein</fullName>
    </recommendedName>
</protein>
<keyword evidence="3" id="KW-1185">Reference proteome</keyword>
<evidence type="ECO:0000313" key="2">
    <source>
        <dbReference type="EMBL" id="BCB74697.1"/>
    </source>
</evidence>
<accession>A0A6F8XLL4</accession>
<dbReference type="KEGG" id="pfla:Pflav_011070"/>
<dbReference type="Pfam" id="PF25547">
    <property type="entry name" value="WXG100_2"/>
    <property type="match status" value="1"/>
</dbReference>
<dbReference type="EMBL" id="AP022870">
    <property type="protein sequence ID" value="BCB74697.1"/>
    <property type="molecule type" value="Genomic_DNA"/>
</dbReference>
<name>A0A6F8XLL4_9ACTN</name>
<dbReference type="InterPro" id="IPR057746">
    <property type="entry name" value="CpnT-like_N"/>
</dbReference>
<evidence type="ECO:0000259" key="1">
    <source>
        <dbReference type="Pfam" id="PF25547"/>
    </source>
</evidence>
<dbReference type="Proteomes" id="UP000502508">
    <property type="component" value="Chromosome"/>
</dbReference>
<reference evidence="2 3" key="2">
    <citation type="submission" date="2020-03" db="EMBL/GenBank/DDBJ databases">
        <authorList>
            <person name="Ichikawa N."/>
            <person name="Kimura A."/>
            <person name="Kitahashi Y."/>
            <person name="Uohara A."/>
        </authorList>
    </citation>
    <scope>NUCLEOTIDE SEQUENCE [LARGE SCALE GENOMIC DNA]</scope>
    <source>
        <strain evidence="2 3">NBRC 107702</strain>
    </source>
</reference>